<protein>
    <recommendedName>
        <fullName evidence="4">Clr5 domain-containing protein</fullName>
    </recommendedName>
</protein>
<reference evidence="5" key="1">
    <citation type="submission" date="2022-09" db="EMBL/GenBank/DDBJ databases">
        <title>Fusarium specimens isolated from Avocado Roots.</title>
        <authorList>
            <person name="Stajich J."/>
            <person name="Roper C."/>
            <person name="Heimlech-Rivalta G."/>
        </authorList>
    </citation>
    <scope>NUCLEOTIDE SEQUENCE</scope>
    <source>
        <strain evidence="5">CF00136</strain>
    </source>
</reference>
<sequence length="1133" mass="125306">MPAVPRKSPEEWESVKNLIREYFIIQNEPLNKTRAYMEKQHGFTATEKEYRHRLEQWNMRKNLSKDTWRKLGGENLNKKRIVNGVSISSKRLKRSISRYGSAGNCTLRSMRSSIESVIPQLSWMNPPETPVHAFSAAQISMISAKALLGTFFHISHDGTLHDVTSQIVTHFKNHIPQKSGTDGELISVEPFFLLTQSCIYLASNTMLSDDMMDGFLRWICEIGAGFCLNEFIDKLINKLQENPNATTEIFLFGLLRSSVRLELEGLVHTLLRKGVNPNQSNSRSALDHHDYPLCQWGTPLQLAVHRGNSRICNHLLKHQANVNGMGRYCQMPPLLIAVSDHHGNLDIVNLLIESGSNVDYWSDRHLSKLSTLSTVQGSHRSVLMEAVDHQNVEITQSLLEHGASVHGVSTKLGSALQIAVRRGDVRMARLLIQKGANPDLVEAVEDSVVRYVAHRITNLGQQHYMGFDIFSHIKNWINHDVEAQALLMPLQIAAYRDDLHMVKYLLDIGLKANHQRFDWSRVCNQIQRLLLARGYPEIEATLTWVLEFGFEGPRSALHAAVENENFEMTQLLLQAGAIVDEMDSFGTTALQVSCGPRSKKVAMKNHLLQHRNPMQGENRLSSSDSKISLARLLLDWKADVNFPAGRFRGRTALQAAAESANEDLVAFLLSQGANVTASPGPDGGLTALDAAAFTGKSTLVAQLIKAGATSYPTIKNITLHFAAYKGSESDVDYLLDEDADVNATLVGQGLWNLGGSVLQAAIKGRHLLIVRKLLGHPVDLDAIVNEETAIYSAVRAKVPDILRLLLKAGANPSIPGVRVTPLALAASVDSKTMVKMLLDAGAQTHQLSYKTYCEYKLSANVLCYVLSEWQDVRNLFLSADAYAIVSLLLDHGADPNDPDSQLVYPLELVARLKDANLLNILLARGADVDVPCSGLPLEWAFVAWRSHGTISATGESERLTRKITSASKKTLDQGVIFVLAVKSGYFSWAEELLNEGLKIGSIHESALALAWACEKGQIGLAIKLIEKGADLSNPKGIEKFAGCASLLQLATFYGHFNIVRVLLSYGANDEWETGRFGTALRVAARYGFLDIVFLLLQNDKKPHTLRSRCMDAAKLAAEAGHRILAQKLREHVS</sequence>
<dbReference type="InterPro" id="IPR036770">
    <property type="entry name" value="Ankyrin_rpt-contain_sf"/>
</dbReference>
<evidence type="ECO:0000256" key="1">
    <source>
        <dbReference type="ARBA" id="ARBA00022737"/>
    </source>
</evidence>
<dbReference type="EMBL" id="JAOQAZ010000015">
    <property type="protein sequence ID" value="KAJ4258917.1"/>
    <property type="molecule type" value="Genomic_DNA"/>
</dbReference>
<dbReference type="AlphaFoldDB" id="A0A9W8RY49"/>
<accession>A0A9W8RY49</accession>
<dbReference type="PANTHER" id="PTHR24198:SF165">
    <property type="entry name" value="ANKYRIN REPEAT-CONTAINING PROTEIN-RELATED"/>
    <property type="match status" value="1"/>
</dbReference>
<keyword evidence="6" id="KW-1185">Reference proteome</keyword>
<dbReference type="Pfam" id="PF00023">
    <property type="entry name" value="Ank"/>
    <property type="match status" value="1"/>
</dbReference>
<dbReference type="InterPro" id="IPR002110">
    <property type="entry name" value="Ankyrin_rpt"/>
</dbReference>
<dbReference type="Gene3D" id="1.25.40.20">
    <property type="entry name" value="Ankyrin repeat-containing domain"/>
    <property type="match status" value="6"/>
</dbReference>
<evidence type="ECO:0000313" key="6">
    <source>
        <dbReference type="Proteomes" id="UP001152049"/>
    </source>
</evidence>
<dbReference type="SUPFAM" id="SSF48403">
    <property type="entry name" value="Ankyrin repeat"/>
    <property type="match status" value="4"/>
</dbReference>
<dbReference type="Pfam" id="PF14420">
    <property type="entry name" value="Clr5"/>
    <property type="match status" value="1"/>
</dbReference>
<feature type="domain" description="Clr5" evidence="4">
    <location>
        <begin position="8"/>
        <end position="61"/>
    </location>
</feature>
<dbReference type="SMART" id="SM00248">
    <property type="entry name" value="ANK"/>
    <property type="match status" value="17"/>
</dbReference>
<evidence type="ECO:0000256" key="2">
    <source>
        <dbReference type="ARBA" id="ARBA00023043"/>
    </source>
</evidence>
<evidence type="ECO:0000313" key="5">
    <source>
        <dbReference type="EMBL" id="KAJ4258917.1"/>
    </source>
</evidence>
<keyword evidence="2 3" id="KW-0040">ANK repeat</keyword>
<proteinExistence type="predicted"/>
<name>A0A9W8RY49_9HYPO</name>
<organism evidence="5 6">
    <name type="scientific">Fusarium torreyae</name>
    <dbReference type="NCBI Taxonomy" id="1237075"/>
    <lineage>
        <taxon>Eukaryota</taxon>
        <taxon>Fungi</taxon>
        <taxon>Dikarya</taxon>
        <taxon>Ascomycota</taxon>
        <taxon>Pezizomycotina</taxon>
        <taxon>Sordariomycetes</taxon>
        <taxon>Hypocreomycetidae</taxon>
        <taxon>Hypocreales</taxon>
        <taxon>Nectriaceae</taxon>
        <taxon>Fusarium</taxon>
    </lineage>
</organism>
<dbReference type="PROSITE" id="PS50297">
    <property type="entry name" value="ANK_REP_REGION"/>
    <property type="match status" value="3"/>
</dbReference>
<dbReference type="OrthoDB" id="539213at2759"/>
<comment type="caution">
    <text evidence="5">The sequence shown here is derived from an EMBL/GenBank/DDBJ whole genome shotgun (WGS) entry which is preliminary data.</text>
</comment>
<feature type="repeat" description="ANK" evidence="3">
    <location>
        <begin position="552"/>
        <end position="584"/>
    </location>
</feature>
<feature type="repeat" description="ANK" evidence="3">
    <location>
        <begin position="411"/>
        <end position="443"/>
    </location>
</feature>
<evidence type="ECO:0000256" key="3">
    <source>
        <dbReference type="PROSITE-ProRule" id="PRU00023"/>
    </source>
</evidence>
<keyword evidence="1" id="KW-0677">Repeat</keyword>
<feature type="repeat" description="ANK" evidence="3">
    <location>
        <begin position="648"/>
        <end position="680"/>
    </location>
</feature>
<dbReference type="PROSITE" id="PS50088">
    <property type="entry name" value="ANK_REPEAT"/>
    <property type="match status" value="4"/>
</dbReference>
<dbReference type="Pfam" id="PF12796">
    <property type="entry name" value="Ank_2"/>
    <property type="match status" value="3"/>
</dbReference>
<gene>
    <name evidence="5" type="ORF">NW762_008004</name>
</gene>
<dbReference type="InterPro" id="IPR025676">
    <property type="entry name" value="Clr5_dom"/>
</dbReference>
<dbReference type="Pfam" id="PF13637">
    <property type="entry name" value="Ank_4"/>
    <property type="match status" value="1"/>
</dbReference>
<dbReference type="PANTHER" id="PTHR24198">
    <property type="entry name" value="ANKYRIN REPEAT AND PROTEIN KINASE DOMAIN-CONTAINING PROTEIN"/>
    <property type="match status" value="1"/>
</dbReference>
<dbReference type="Proteomes" id="UP001152049">
    <property type="component" value="Unassembled WGS sequence"/>
</dbReference>
<evidence type="ECO:0000259" key="4">
    <source>
        <dbReference type="Pfam" id="PF14420"/>
    </source>
</evidence>
<feature type="repeat" description="ANK" evidence="3">
    <location>
        <begin position="295"/>
        <end position="327"/>
    </location>
</feature>